<organism evidence="1 2">
    <name type="scientific">Diversispora eburnea</name>
    <dbReference type="NCBI Taxonomy" id="1213867"/>
    <lineage>
        <taxon>Eukaryota</taxon>
        <taxon>Fungi</taxon>
        <taxon>Fungi incertae sedis</taxon>
        <taxon>Mucoromycota</taxon>
        <taxon>Glomeromycotina</taxon>
        <taxon>Glomeromycetes</taxon>
        <taxon>Diversisporales</taxon>
        <taxon>Diversisporaceae</taxon>
        <taxon>Diversispora</taxon>
    </lineage>
</organism>
<protein>
    <submittedName>
        <fullName evidence="1">8819_t:CDS:1</fullName>
    </submittedName>
</protein>
<evidence type="ECO:0000313" key="1">
    <source>
        <dbReference type="EMBL" id="CAG8654415.1"/>
    </source>
</evidence>
<accession>A0A9N9H877</accession>
<sequence>QKLLPDSSEVEIVDLIKTALYNAIKHYWKVPQEHGMLVALLDPRFKDLEF</sequence>
<comment type="caution">
    <text evidence="1">The sequence shown here is derived from an EMBL/GenBank/DDBJ whole genome shotgun (WGS) entry which is preliminary data.</text>
</comment>
<dbReference type="Proteomes" id="UP000789706">
    <property type="component" value="Unassembled WGS sequence"/>
</dbReference>
<name>A0A9N9H877_9GLOM</name>
<reference evidence="1" key="1">
    <citation type="submission" date="2021-06" db="EMBL/GenBank/DDBJ databases">
        <authorList>
            <person name="Kallberg Y."/>
            <person name="Tangrot J."/>
            <person name="Rosling A."/>
        </authorList>
    </citation>
    <scope>NUCLEOTIDE SEQUENCE</scope>
    <source>
        <strain evidence="1">AZ414A</strain>
    </source>
</reference>
<feature type="non-terminal residue" evidence="1">
    <location>
        <position position="1"/>
    </location>
</feature>
<dbReference type="AlphaFoldDB" id="A0A9N9H877"/>
<dbReference type="OrthoDB" id="2441133at2759"/>
<keyword evidence="2" id="KW-1185">Reference proteome</keyword>
<feature type="non-terminal residue" evidence="1">
    <location>
        <position position="50"/>
    </location>
</feature>
<dbReference type="EMBL" id="CAJVPK010007064">
    <property type="protein sequence ID" value="CAG8654415.1"/>
    <property type="molecule type" value="Genomic_DNA"/>
</dbReference>
<proteinExistence type="predicted"/>
<gene>
    <name evidence="1" type="ORF">DEBURN_LOCUS11555</name>
</gene>
<evidence type="ECO:0000313" key="2">
    <source>
        <dbReference type="Proteomes" id="UP000789706"/>
    </source>
</evidence>